<keyword evidence="3" id="KW-1185">Reference proteome</keyword>
<feature type="region of interest" description="Disordered" evidence="1">
    <location>
        <begin position="422"/>
        <end position="445"/>
    </location>
</feature>
<feature type="compositionally biased region" description="Basic and acidic residues" evidence="1">
    <location>
        <begin position="422"/>
        <end position="438"/>
    </location>
</feature>
<evidence type="ECO:0008006" key="4">
    <source>
        <dbReference type="Google" id="ProtNLM"/>
    </source>
</evidence>
<accession>A0AAN8WXG2</accession>
<dbReference type="AlphaFoldDB" id="A0AAN8WXG2"/>
<feature type="region of interest" description="Disordered" evidence="1">
    <location>
        <begin position="538"/>
        <end position="568"/>
    </location>
</feature>
<evidence type="ECO:0000313" key="3">
    <source>
        <dbReference type="Proteomes" id="UP001381693"/>
    </source>
</evidence>
<organism evidence="2 3">
    <name type="scientific">Halocaridina rubra</name>
    <name type="common">Hawaiian red shrimp</name>
    <dbReference type="NCBI Taxonomy" id="373956"/>
    <lineage>
        <taxon>Eukaryota</taxon>
        <taxon>Metazoa</taxon>
        <taxon>Ecdysozoa</taxon>
        <taxon>Arthropoda</taxon>
        <taxon>Crustacea</taxon>
        <taxon>Multicrustacea</taxon>
        <taxon>Malacostraca</taxon>
        <taxon>Eumalacostraca</taxon>
        <taxon>Eucarida</taxon>
        <taxon>Decapoda</taxon>
        <taxon>Pleocyemata</taxon>
        <taxon>Caridea</taxon>
        <taxon>Atyoidea</taxon>
        <taxon>Atyidae</taxon>
        <taxon>Halocaridina</taxon>
    </lineage>
</organism>
<dbReference type="InterPro" id="IPR011009">
    <property type="entry name" value="Kinase-like_dom_sf"/>
</dbReference>
<dbReference type="SUPFAM" id="SSF56112">
    <property type="entry name" value="Protein kinase-like (PK-like)"/>
    <property type="match status" value="1"/>
</dbReference>
<dbReference type="EMBL" id="JAXCGZ010013591">
    <property type="protein sequence ID" value="KAK7072236.1"/>
    <property type="molecule type" value="Genomic_DNA"/>
</dbReference>
<name>A0AAN8WXG2_HALRR</name>
<evidence type="ECO:0000313" key="2">
    <source>
        <dbReference type="EMBL" id="KAK7072236.1"/>
    </source>
</evidence>
<evidence type="ECO:0000256" key="1">
    <source>
        <dbReference type="SAM" id="MobiDB-lite"/>
    </source>
</evidence>
<protein>
    <recommendedName>
        <fullName evidence="4">Protein kinase domain-containing protein</fullName>
    </recommendedName>
</protein>
<reference evidence="2 3" key="1">
    <citation type="submission" date="2023-11" db="EMBL/GenBank/DDBJ databases">
        <title>Halocaridina rubra genome assembly.</title>
        <authorList>
            <person name="Smith C."/>
        </authorList>
    </citation>
    <scope>NUCLEOTIDE SEQUENCE [LARGE SCALE GENOMIC DNA]</scope>
    <source>
        <strain evidence="2">EP-1</strain>
        <tissue evidence="2">Whole</tissue>
    </source>
</reference>
<dbReference type="Gene3D" id="1.10.510.10">
    <property type="entry name" value="Transferase(Phosphotransferase) domain 1"/>
    <property type="match status" value="1"/>
</dbReference>
<gene>
    <name evidence="2" type="ORF">SK128_004079</name>
</gene>
<comment type="caution">
    <text evidence="2">The sequence shown here is derived from an EMBL/GenBank/DDBJ whole genome shotgun (WGS) entry which is preliminary data.</text>
</comment>
<proteinExistence type="predicted"/>
<sequence length="568" mass="65388">MQTQRPLGWLYQVEEPKPYSNWMWNKISSHRILNHLEKSLMINAKESLTSHEAIQYAVFSIFCCMILHYVSTRCCKNAFKAAQMLGMLDFQMNVNSTMIEIIIKKNPKFFKMDNVKRFSVEDSTAKCFKFLNTNNVNKSSVEDSIAKIARYLNEDNVFITEEKMNHICSSLDKYKGTLDVQTLIKSEDERAIDNIGNAVYYKITYDNRDAVLKVGESWTTSFKANDYLQFWREAYILAELDGAGAAPKLYLFDPDVPAILMEHCKGKRLRNLQVDKWNESDLISVLKEVALKLQEIDHMNMSHRTINGFHILVEEPLPDDVSKPKVRLIHFQCARVCDVPMCLSIMQSPAGTFENVCRRRIGLTDDDVHSMGFLMQQLFPSLSFTPSIALYRIKEAALRDLEIRPTIGELVQMFEALSEYGDEREKDHKETFGAEKAQESQLPNSKSATKLSQLMGEVAGEKRVQLQLQLCKDLAQKIQNDKEKFDNYCNGKSTNGTRTSSTAITITPAKPKPQYAHTGGLQNNVVNALKDIFKTDRFRNRDFPNDLSKRLREEKEDKMKQRRKETQQ</sequence>
<dbReference type="Proteomes" id="UP001381693">
    <property type="component" value="Unassembled WGS sequence"/>
</dbReference>